<protein>
    <submittedName>
        <fullName evidence="2">Uncharacterized protein</fullName>
    </submittedName>
</protein>
<evidence type="ECO:0000256" key="1">
    <source>
        <dbReference type="SAM" id="MobiDB-lite"/>
    </source>
</evidence>
<feature type="compositionally biased region" description="Basic and acidic residues" evidence="1">
    <location>
        <begin position="49"/>
        <end position="66"/>
    </location>
</feature>
<sequence length="78" mass="8751">MPDPMANLILAIDPTHHLPYLPPSSILLPRPGLTVAIRTESLDSKHNHAFREPKESNGYDHDHYEVPVELGDSNQVMN</sequence>
<evidence type="ECO:0000313" key="2">
    <source>
        <dbReference type="EMBL" id="SPC73607.1"/>
    </source>
</evidence>
<feature type="region of interest" description="Disordered" evidence="1">
    <location>
        <begin position="49"/>
        <end position="78"/>
    </location>
</feature>
<dbReference type="AlphaFoldDB" id="A0A2N9E3U8"/>
<organism evidence="2">
    <name type="scientific">Fagus sylvatica</name>
    <name type="common">Beechnut</name>
    <dbReference type="NCBI Taxonomy" id="28930"/>
    <lineage>
        <taxon>Eukaryota</taxon>
        <taxon>Viridiplantae</taxon>
        <taxon>Streptophyta</taxon>
        <taxon>Embryophyta</taxon>
        <taxon>Tracheophyta</taxon>
        <taxon>Spermatophyta</taxon>
        <taxon>Magnoliopsida</taxon>
        <taxon>eudicotyledons</taxon>
        <taxon>Gunneridae</taxon>
        <taxon>Pentapetalae</taxon>
        <taxon>rosids</taxon>
        <taxon>fabids</taxon>
        <taxon>Fagales</taxon>
        <taxon>Fagaceae</taxon>
        <taxon>Fagus</taxon>
    </lineage>
</organism>
<name>A0A2N9E3U8_FAGSY</name>
<reference evidence="2" key="1">
    <citation type="submission" date="2018-02" db="EMBL/GenBank/DDBJ databases">
        <authorList>
            <person name="Cohen D.B."/>
            <person name="Kent A.D."/>
        </authorList>
    </citation>
    <scope>NUCLEOTIDE SEQUENCE</scope>
</reference>
<dbReference type="EMBL" id="OIVN01000066">
    <property type="protein sequence ID" value="SPC73607.1"/>
    <property type="molecule type" value="Genomic_DNA"/>
</dbReference>
<accession>A0A2N9E3U8</accession>
<gene>
    <name evidence="2" type="ORF">FSB_LOCUS1489</name>
</gene>
<proteinExistence type="predicted"/>